<sequence length="213" mass="24038">MAGSDWLNMKDIDQLKWATKHLRTKGETHEGAPISATNFDAWLSQERTKDSALLLTMKLAWTQAQRRKADKNAKKKACSFVLSEQAKQKLNKLAKQNKSSITNFLESLLSDEYEQAAQQKTVAKNAAKRAAEKELQLKKRLDSLYLALQKCVTELTQRIVMMEAVELSIDSLSEEQKSQSEALYAKTLKKVTGKSPTAFLNEQLSRSMERAPS</sequence>
<dbReference type="Proteomes" id="UP000326112">
    <property type="component" value="Unassembled WGS sequence"/>
</dbReference>
<dbReference type="RefSeq" id="WP_152745735.1">
    <property type="nucleotide sequence ID" value="NZ_VUAZ01000019.1"/>
</dbReference>
<evidence type="ECO:0008006" key="3">
    <source>
        <dbReference type="Google" id="ProtNLM"/>
    </source>
</evidence>
<reference evidence="1 2" key="1">
    <citation type="journal article" date="2020" name="Int. J. Syst. Evol. Microbiol.">
        <title>Pseudomonas kitaguniensis sp. nov., a pathogen causing bacterial rot of Welsh onion in Japan.</title>
        <authorList>
            <person name="Sawada H."/>
            <person name="Fujikawa T."/>
            <person name="Nishiwaki Y."/>
            <person name="Horita H."/>
        </authorList>
    </citation>
    <scope>NUCLEOTIDE SEQUENCE [LARGE SCALE GENOMIC DNA]</scope>
    <source>
        <strain evidence="1 2">MAFF 212408</strain>
    </source>
</reference>
<evidence type="ECO:0000313" key="1">
    <source>
        <dbReference type="EMBL" id="MPR01365.1"/>
    </source>
</evidence>
<organism evidence="1 2">
    <name type="scientific">Pseudomonas kitaguniensis</name>
    <dbReference type="NCBI Taxonomy" id="2607908"/>
    <lineage>
        <taxon>Bacteria</taxon>
        <taxon>Pseudomonadati</taxon>
        <taxon>Pseudomonadota</taxon>
        <taxon>Gammaproteobacteria</taxon>
        <taxon>Pseudomonadales</taxon>
        <taxon>Pseudomonadaceae</taxon>
        <taxon>Pseudomonas</taxon>
    </lineage>
</organism>
<reference evidence="1 2" key="2">
    <citation type="journal article" date="2023" name="Plant Pathol.">
        <title>Dismantling and reorganizing Pseudomonas marginalis sensu#lato.</title>
        <authorList>
            <person name="Sawada H."/>
            <person name="Fujikawa T."/>
            <person name="Satou M."/>
        </authorList>
    </citation>
    <scope>NUCLEOTIDE SEQUENCE [LARGE SCALE GENOMIC DNA]</scope>
    <source>
        <strain evidence="1 2">MAFF 212408</strain>
    </source>
</reference>
<proteinExistence type="predicted"/>
<evidence type="ECO:0000313" key="2">
    <source>
        <dbReference type="Proteomes" id="UP000326112"/>
    </source>
</evidence>
<gene>
    <name evidence="1" type="ORF">F0169_04300</name>
</gene>
<keyword evidence="2" id="KW-1185">Reference proteome</keyword>
<name>A0A5N7KI25_9PSED</name>
<dbReference type="InterPro" id="IPR012347">
    <property type="entry name" value="Ferritin-like"/>
</dbReference>
<accession>A0A5N7KI25</accession>
<protein>
    <recommendedName>
        <fullName evidence="3">DUF3486 family protein</fullName>
    </recommendedName>
</protein>
<dbReference type="Gene3D" id="1.20.1260.10">
    <property type="match status" value="1"/>
</dbReference>
<dbReference type="EMBL" id="VUAZ01000019">
    <property type="protein sequence ID" value="MPR01365.1"/>
    <property type="molecule type" value="Genomic_DNA"/>
</dbReference>
<comment type="caution">
    <text evidence="1">The sequence shown here is derived from an EMBL/GenBank/DDBJ whole genome shotgun (WGS) entry which is preliminary data.</text>
</comment>